<dbReference type="GO" id="GO:0006355">
    <property type="term" value="P:regulation of DNA-templated transcription"/>
    <property type="evidence" value="ECO:0007669"/>
    <property type="project" value="InterPro"/>
</dbReference>
<evidence type="ECO:0000313" key="8">
    <source>
        <dbReference type="Proteomes" id="UP000598174"/>
    </source>
</evidence>
<sequence length="984" mass="107433">MRYRILGPLSVTADGQQVAITAGRDRVVLAMLLLNLGRVVDVPALVEALWAADPPATARAQLQTCVSRLRRQLPAGAIAHDPAGYRLTCEPDELDASVFARLVAEAKQESDGTKLRRALDLWRGETLVGLDSQAVRAAAAALDERYAAVAEDWAEFELDAGHDRDLIGELHALAERFPLRERLRGQLMRALHGAGRTGDALAEFRRLRAALHEELGIEPGRELQDLHRRILGGSDDQRVRSLPRTVGDFTGREAIVARLLESIAAAGPQGPAMVVIDGMAGSGKTTLALHVAALAGADYPDAHLFIDLHGHGEHEPAEPSAALLTLLRQLGIPPDRIPAEARDRVTMWRSELARRRVLVVLDNAHSSAQLADLLPTSAGTLALVTSRRRLVGLDGADPESLPLLTPADATALLARIAGDRVTADPAATAEVVRRCGGLPLALRLAGARLAHRPRWRVADLVRRLGESALPELAAEDRSVASAFALSYGQLAEPAKRMFRLLGVYPGVVLDGPAVAALCGLPLDEAQDTVDDLIDVHLVEEPAPGWYRLHDLLREFAATLAGPDRREALIGVLDLQTHAVALSMPEAYRDVLYRDLGSPVPLRPDLLAAITDPVARIERQRTHLAAYIEAAPATGRPEYAWWIARAAWWHLYYRHGGHGAEEMRSLLERAMSLMEVAGDRSGIAAIANYLASAYARLGDAERALELLRLSVRLREELGQRRAAATGLGNLAGVYEALGRFHECIDAARAARRMSALAGDRTRTRAPLSYLSEGYERLGRYPEALRYRRLSLLAAIEHQDHDLIASSLMKIERVRRLAGITTHGHRYLTAALRIAQRGAHLSVVSDIYNEMGNLLRTEGRYPEAMAAHETALTEVRRISNRRDEVDWQVDYAATRHAAGDADGALELLEAALAQANASRMRYSAARAEEGIAECVVGRDPERARRSWTAARATYRALGVPEQFRVELQLGGVDHLRSGEPRETMVR</sequence>
<dbReference type="SUPFAM" id="SSF52540">
    <property type="entry name" value="P-loop containing nucleoside triphosphate hydrolases"/>
    <property type="match status" value="1"/>
</dbReference>
<evidence type="ECO:0000313" key="7">
    <source>
        <dbReference type="EMBL" id="GIE08317.1"/>
    </source>
</evidence>
<reference evidence="7" key="1">
    <citation type="submission" date="2021-01" db="EMBL/GenBank/DDBJ databases">
        <title>Whole genome shotgun sequence of Actinoplanes ferrugineus NBRC 15555.</title>
        <authorList>
            <person name="Komaki H."/>
            <person name="Tamura T."/>
        </authorList>
    </citation>
    <scope>NUCLEOTIDE SEQUENCE</scope>
    <source>
        <strain evidence="7">NBRC 15555</strain>
    </source>
</reference>
<evidence type="ECO:0000256" key="4">
    <source>
        <dbReference type="ARBA" id="ARBA00023163"/>
    </source>
</evidence>
<dbReference type="Gene3D" id="1.10.8.430">
    <property type="entry name" value="Helical domain of apoptotic protease-activating factors"/>
    <property type="match status" value="1"/>
</dbReference>
<keyword evidence="4" id="KW-0804">Transcription</keyword>
<keyword evidence="8" id="KW-1185">Reference proteome</keyword>
<evidence type="ECO:0000256" key="1">
    <source>
        <dbReference type="ARBA" id="ARBA00005820"/>
    </source>
</evidence>
<comment type="caution">
    <text evidence="7">The sequence shown here is derived from an EMBL/GenBank/DDBJ whole genome shotgun (WGS) entry which is preliminary data.</text>
</comment>
<dbReference type="Pfam" id="PF03704">
    <property type="entry name" value="BTAD"/>
    <property type="match status" value="1"/>
</dbReference>
<dbReference type="PANTHER" id="PTHR35807:SF1">
    <property type="entry name" value="TRANSCRIPTIONAL REGULATOR REDD"/>
    <property type="match status" value="1"/>
</dbReference>
<feature type="domain" description="Bacterial transcriptional activator" evidence="6">
    <location>
        <begin position="94"/>
        <end position="231"/>
    </location>
</feature>
<proteinExistence type="inferred from homology"/>
<dbReference type="CDD" id="cd15831">
    <property type="entry name" value="BTAD"/>
    <property type="match status" value="1"/>
</dbReference>
<gene>
    <name evidence="7" type="ORF">Afe05nite_01570</name>
</gene>
<dbReference type="SMART" id="SM00028">
    <property type="entry name" value="TPR"/>
    <property type="match status" value="3"/>
</dbReference>
<dbReference type="GO" id="GO:0043531">
    <property type="term" value="F:ADP binding"/>
    <property type="evidence" value="ECO:0007669"/>
    <property type="project" value="InterPro"/>
</dbReference>
<evidence type="ECO:0000259" key="5">
    <source>
        <dbReference type="SMART" id="SM00862"/>
    </source>
</evidence>
<dbReference type="Pfam" id="PF00486">
    <property type="entry name" value="Trans_reg_C"/>
    <property type="match status" value="1"/>
</dbReference>
<dbReference type="SMART" id="SM00862">
    <property type="entry name" value="Trans_reg_C"/>
    <property type="match status" value="1"/>
</dbReference>
<dbReference type="Proteomes" id="UP000598174">
    <property type="component" value="Unassembled WGS sequence"/>
</dbReference>
<evidence type="ECO:0000256" key="2">
    <source>
        <dbReference type="ARBA" id="ARBA00023015"/>
    </source>
</evidence>
<dbReference type="InterPro" id="IPR042197">
    <property type="entry name" value="Apaf_helical"/>
</dbReference>
<dbReference type="InterPro" id="IPR016032">
    <property type="entry name" value="Sig_transdc_resp-reg_C-effctor"/>
</dbReference>
<name>A0A919IV00_9ACTN</name>
<dbReference type="EMBL" id="BOMM01000001">
    <property type="protein sequence ID" value="GIE08317.1"/>
    <property type="molecule type" value="Genomic_DNA"/>
</dbReference>
<evidence type="ECO:0000256" key="3">
    <source>
        <dbReference type="ARBA" id="ARBA00023125"/>
    </source>
</evidence>
<dbReference type="GO" id="GO:0003677">
    <property type="term" value="F:DNA binding"/>
    <property type="evidence" value="ECO:0007669"/>
    <property type="project" value="UniProtKB-KW"/>
</dbReference>
<dbReference type="InterPro" id="IPR011990">
    <property type="entry name" value="TPR-like_helical_dom_sf"/>
</dbReference>
<dbReference type="SUPFAM" id="SSF46894">
    <property type="entry name" value="C-terminal effector domain of the bipartite response regulators"/>
    <property type="match status" value="1"/>
</dbReference>
<comment type="similarity">
    <text evidence="1">Belongs to the AfsR/DnrI/RedD regulatory family.</text>
</comment>
<evidence type="ECO:0000259" key="6">
    <source>
        <dbReference type="SMART" id="SM01043"/>
    </source>
</evidence>
<dbReference type="Gene3D" id="1.25.40.10">
    <property type="entry name" value="Tetratricopeptide repeat domain"/>
    <property type="match status" value="3"/>
</dbReference>
<dbReference type="SUPFAM" id="SSF48452">
    <property type="entry name" value="TPR-like"/>
    <property type="match status" value="3"/>
</dbReference>
<dbReference type="Gene3D" id="3.40.50.300">
    <property type="entry name" value="P-loop containing nucleotide triphosphate hydrolases"/>
    <property type="match status" value="1"/>
</dbReference>
<feature type="domain" description="OmpR/PhoB-type" evidence="5">
    <location>
        <begin position="15"/>
        <end position="87"/>
    </location>
</feature>
<dbReference type="InterPro" id="IPR001867">
    <property type="entry name" value="OmpR/PhoB-type_DNA-bd"/>
</dbReference>
<organism evidence="7 8">
    <name type="scientific">Paractinoplanes ferrugineus</name>
    <dbReference type="NCBI Taxonomy" id="113564"/>
    <lineage>
        <taxon>Bacteria</taxon>
        <taxon>Bacillati</taxon>
        <taxon>Actinomycetota</taxon>
        <taxon>Actinomycetes</taxon>
        <taxon>Micromonosporales</taxon>
        <taxon>Micromonosporaceae</taxon>
        <taxon>Paractinoplanes</taxon>
    </lineage>
</organism>
<dbReference type="InterPro" id="IPR005158">
    <property type="entry name" value="BTAD"/>
</dbReference>
<accession>A0A919IV00</accession>
<dbReference type="GO" id="GO:0000160">
    <property type="term" value="P:phosphorelay signal transduction system"/>
    <property type="evidence" value="ECO:0007669"/>
    <property type="project" value="InterPro"/>
</dbReference>
<dbReference type="PRINTS" id="PR00364">
    <property type="entry name" value="DISEASERSIST"/>
</dbReference>
<keyword evidence="2" id="KW-0805">Transcription regulation</keyword>
<dbReference type="AlphaFoldDB" id="A0A919IV00"/>
<dbReference type="InterPro" id="IPR027417">
    <property type="entry name" value="P-loop_NTPase"/>
</dbReference>
<keyword evidence="3" id="KW-0238">DNA-binding</keyword>
<dbReference type="SMART" id="SM01043">
    <property type="entry name" value="BTAD"/>
    <property type="match status" value="1"/>
</dbReference>
<dbReference type="PANTHER" id="PTHR35807">
    <property type="entry name" value="TRANSCRIPTIONAL REGULATOR REDD-RELATED"/>
    <property type="match status" value="1"/>
</dbReference>
<dbReference type="Gene3D" id="1.10.10.10">
    <property type="entry name" value="Winged helix-like DNA-binding domain superfamily/Winged helix DNA-binding domain"/>
    <property type="match status" value="1"/>
</dbReference>
<dbReference type="InterPro" id="IPR019734">
    <property type="entry name" value="TPR_rpt"/>
</dbReference>
<dbReference type="InterPro" id="IPR051677">
    <property type="entry name" value="AfsR-DnrI-RedD_regulator"/>
</dbReference>
<dbReference type="InterPro" id="IPR036388">
    <property type="entry name" value="WH-like_DNA-bd_sf"/>
</dbReference>
<protein>
    <submittedName>
        <fullName evidence="7">SARP family transcriptional regulator</fullName>
    </submittedName>
</protein>